<protein>
    <submittedName>
        <fullName evidence="6">MerR family transcriptional regulator</fullName>
    </submittedName>
</protein>
<evidence type="ECO:0000259" key="5">
    <source>
        <dbReference type="PROSITE" id="PS50937"/>
    </source>
</evidence>
<feature type="domain" description="HTH merR-type" evidence="5">
    <location>
        <begin position="1"/>
        <end position="68"/>
    </location>
</feature>
<gene>
    <name evidence="6" type="ORF">FDP22_13995</name>
</gene>
<proteinExistence type="predicted"/>
<dbReference type="InterPro" id="IPR047057">
    <property type="entry name" value="MerR_fam"/>
</dbReference>
<evidence type="ECO:0000256" key="3">
    <source>
        <dbReference type="ARBA" id="ARBA00023163"/>
    </source>
</evidence>
<dbReference type="PANTHER" id="PTHR30204">
    <property type="entry name" value="REDOX-CYCLING DRUG-SENSING TRANSCRIPTIONAL ACTIVATOR SOXR"/>
    <property type="match status" value="1"/>
</dbReference>
<keyword evidence="1" id="KW-0805">Transcription regulation</keyword>
<dbReference type="SMART" id="SM00422">
    <property type="entry name" value="HTH_MERR"/>
    <property type="match status" value="1"/>
</dbReference>
<dbReference type="Pfam" id="PF00376">
    <property type="entry name" value="MerR"/>
    <property type="match status" value="1"/>
</dbReference>
<organism evidence="6 7">
    <name type="scientific">Paroceanicella profunda</name>
    <dbReference type="NCBI Taxonomy" id="2579971"/>
    <lineage>
        <taxon>Bacteria</taxon>
        <taxon>Pseudomonadati</taxon>
        <taxon>Pseudomonadota</taxon>
        <taxon>Alphaproteobacteria</taxon>
        <taxon>Rhodobacterales</taxon>
        <taxon>Paracoccaceae</taxon>
        <taxon>Paroceanicella</taxon>
    </lineage>
</organism>
<reference evidence="6 7" key="1">
    <citation type="submission" date="2019-06" db="EMBL/GenBank/DDBJ databases">
        <title>Genome sequence of Rhodobacteraceae bacterium D4M1.</title>
        <authorList>
            <person name="Cao J."/>
        </authorList>
    </citation>
    <scope>NUCLEOTIDE SEQUENCE [LARGE SCALE GENOMIC DNA]</scope>
    <source>
        <strain evidence="6 7">D4M1</strain>
    </source>
</reference>
<name>A0A5B8G0W9_9RHOB</name>
<dbReference type="RefSeq" id="WP_138574586.1">
    <property type="nucleotide sequence ID" value="NZ_CP040818.1"/>
</dbReference>
<evidence type="ECO:0000313" key="6">
    <source>
        <dbReference type="EMBL" id="QDL92799.1"/>
    </source>
</evidence>
<evidence type="ECO:0000256" key="1">
    <source>
        <dbReference type="ARBA" id="ARBA00023015"/>
    </source>
</evidence>
<keyword evidence="3" id="KW-0804">Transcription</keyword>
<keyword evidence="4" id="KW-0175">Coiled coil</keyword>
<evidence type="ECO:0000256" key="2">
    <source>
        <dbReference type="ARBA" id="ARBA00023125"/>
    </source>
</evidence>
<dbReference type="PRINTS" id="PR00040">
    <property type="entry name" value="HTHMERR"/>
</dbReference>
<dbReference type="InterPro" id="IPR015358">
    <property type="entry name" value="Tscrpt_reg_MerR_DNA-bd"/>
</dbReference>
<evidence type="ECO:0000256" key="4">
    <source>
        <dbReference type="SAM" id="Coils"/>
    </source>
</evidence>
<accession>A0A5B8G0W9</accession>
<dbReference type="InterPro" id="IPR009061">
    <property type="entry name" value="DNA-bd_dom_put_sf"/>
</dbReference>
<keyword evidence="2" id="KW-0238">DNA-binding</keyword>
<evidence type="ECO:0000313" key="7">
    <source>
        <dbReference type="Proteomes" id="UP000305888"/>
    </source>
</evidence>
<dbReference type="GO" id="GO:0003700">
    <property type="term" value="F:DNA-binding transcription factor activity"/>
    <property type="evidence" value="ECO:0007669"/>
    <property type="project" value="InterPro"/>
</dbReference>
<keyword evidence="7" id="KW-1185">Reference proteome</keyword>
<dbReference type="OrthoDB" id="9802944at2"/>
<dbReference type="GO" id="GO:0003677">
    <property type="term" value="F:DNA binding"/>
    <property type="evidence" value="ECO:0007669"/>
    <property type="project" value="UniProtKB-KW"/>
</dbReference>
<feature type="coiled-coil region" evidence="4">
    <location>
        <begin position="65"/>
        <end position="100"/>
    </location>
</feature>
<dbReference type="Pfam" id="PF09278">
    <property type="entry name" value="MerR-DNA-bind"/>
    <property type="match status" value="1"/>
</dbReference>
<dbReference type="KEGG" id="ppru:FDP22_13995"/>
<dbReference type="Proteomes" id="UP000305888">
    <property type="component" value="Chromosome"/>
</dbReference>
<dbReference type="SUPFAM" id="SSF46955">
    <property type="entry name" value="Putative DNA-binding domain"/>
    <property type="match status" value="1"/>
</dbReference>
<dbReference type="PANTHER" id="PTHR30204:SF94">
    <property type="entry name" value="HEAVY METAL-DEPENDENT TRANSCRIPTIONAL REGULATOR HI_0293-RELATED"/>
    <property type="match status" value="1"/>
</dbReference>
<dbReference type="Gene3D" id="1.10.1660.10">
    <property type="match status" value="1"/>
</dbReference>
<dbReference type="PROSITE" id="PS50937">
    <property type="entry name" value="HTH_MERR_2"/>
    <property type="match status" value="1"/>
</dbReference>
<dbReference type="EMBL" id="CP040818">
    <property type="protein sequence ID" value="QDL92799.1"/>
    <property type="molecule type" value="Genomic_DNA"/>
</dbReference>
<dbReference type="InterPro" id="IPR000551">
    <property type="entry name" value="MerR-type_HTH_dom"/>
</dbReference>
<sequence length="128" mass="13729">MNIAEASGRSGVPPRTIRFYEQIGLIAPRRAGNGYRDFSEADAARLALIGRARNLGFGVEDCRSLLALQEDAHRASADVKRLARERLASIDAKIRDLKEMRGSLAALLDTCRGDDGADCGILEGLSGG</sequence>
<dbReference type="AlphaFoldDB" id="A0A5B8G0W9"/>